<name>A0A7M7GHL1_NASVI</name>
<dbReference type="InParanoid" id="A0A7M7GHL1"/>
<dbReference type="SMR" id="A0A7M7GHL1"/>
<feature type="transmembrane region" description="Helical" evidence="1">
    <location>
        <begin position="6"/>
        <end position="26"/>
    </location>
</feature>
<dbReference type="KEGG" id="nvi:100679971"/>
<feature type="transmembrane region" description="Helical" evidence="1">
    <location>
        <begin position="206"/>
        <end position="224"/>
    </location>
</feature>
<keyword evidence="1" id="KW-0472">Membrane</keyword>
<keyword evidence="1" id="KW-1133">Transmembrane helix</keyword>
<dbReference type="Pfam" id="PF06109">
    <property type="entry name" value="HlyE"/>
    <property type="match status" value="1"/>
</dbReference>
<gene>
    <name evidence="2" type="primary">100679971</name>
</gene>
<keyword evidence="1" id="KW-0812">Transmembrane</keyword>
<protein>
    <submittedName>
        <fullName evidence="2">Uncharacterized protein</fullName>
    </submittedName>
</protein>
<dbReference type="GO" id="GO:0044179">
    <property type="term" value="P:hemolysis in another organism"/>
    <property type="evidence" value="ECO:0007669"/>
    <property type="project" value="InterPro"/>
</dbReference>
<dbReference type="OrthoDB" id="7870836at2759"/>
<dbReference type="AlphaFoldDB" id="A0A7M7GHL1"/>
<dbReference type="CDD" id="cd22651">
    <property type="entry name" value="HlyE-like"/>
    <property type="match status" value="1"/>
</dbReference>
<evidence type="ECO:0000313" key="2">
    <source>
        <dbReference type="EnsemblMetazoa" id="XP_003425977"/>
    </source>
</evidence>
<organism evidence="2 3">
    <name type="scientific">Nasonia vitripennis</name>
    <name type="common">Parasitic wasp</name>
    <dbReference type="NCBI Taxonomy" id="7425"/>
    <lineage>
        <taxon>Eukaryota</taxon>
        <taxon>Metazoa</taxon>
        <taxon>Ecdysozoa</taxon>
        <taxon>Arthropoda</taxon>
        <taxon>Hexapoda</taxon>
        <taxon>Insecta</taxon>
        <taxon>Pterygota</taxon>
        <taxon>Neoptera</taxon>
        <taxon>Endopterygota</taxon>
        <taxon>Hymenoptera</taxon>
        <taxon>Apocrita</taxon>
        <taxon>Proctotrupomorpha</taxon>
        <taxon>Chalcidoidea</taxon>
        <taxon>Pteromalidae</taxon>
        <taxon>Pteromalinae</taxon>
        <taxon>Nasonia</taxon>
    </lineage>
</organism>
<reference evidence="2" key="1">
    <citation type="submission" date="2021-01" db="UniProtKB">
        <authorList>
            <consortium name="EnsemblMetazoa"/>
        </authorList>
    </citation>
    <scope>IDENTIFICATION</scope>
</reference>
<dbReference type="SUPFAM" id="SSF58100">
    <property type="entry name" value="Bacterial hemolysins"/>
    <property type="match status" value="1"/>
</dbReference>
<keyword evidence="3" id="KW-1185">Reference proteome</keyword>
<evidence type="ECO:0000313" key="3">
    <source>
        <dbReference type="Proteomes" id="UP000002358"/>
    </source>
</evidence>
<dbReference type="OMA" id="LTICHAD"/>
<proteinExistence type="predicted"/>
<dbReference type="Gene3D" id="1.20.1170.10">
    <property type="match status" value="1"/>
</dbReference>
<dbReference type="EnsemblMetazoa" id="XM_003425929">
    <property type="protein sequence ID" value="XP_003425977"/>
    <property type="gene ID" value="LOC100679971"/>
</dbReference>
<accession>A0A7M7GHL1</accession>
<dbReference type="Proteomes" id="UP000002358">
    <property type="component" value="Chromosome 2"/>
</dbReference>
<sequence length="433" mass="48620">METKVNPVFAMLLCTVFVVCGARCAIREYMTIERALKSLSNVVVKYKSEFDTRVKFHQLQEAIDAIDEAMLDYQGVAKNKLDQLRTLNSNARNTYQDCVGPVFEWCVSINSTFNIFIPFISDARLTEHDRDIIWNMTINTLRDGEKKTSNSLELLVLVQNKTAAVKNLLDSMLHDIHDDFGPQGYYGMQKAALKNAIAEIQRARKALIIVGIIGLIFTAITAFVTGPIGLSLALATAFPPAIAAVVKGQRQATYEEQLQTIQAFFNILDDRINKASEIANQINLDLAEDKNNLHELAGLLSAADRNKQLLLTDSPTVRALLVPSFRNLGNKCHEYAMWHGYGSKGYAHHHVRARRQANEACEARRLEAMTAITRSMPQNTTFETMVSKAHSIIKEMDCESYTALPTPPQLLIDETSNESWRSSMITTYLKRVQ</sequence>
<evidence type="ECO:0000256" key="1">
    <source>
        <dbReference type="SAM" id="Phobius"/>
    </source>
</evidence>
<dbReference type="InterPro" id="IPR027018">
    <property type="entry name" value="Hemolysin_E"/>
</dbReference>